<evidence type="ECO:0000313" key="1">
    <source>
        <dbReference type="EMBL" id="JAE07022.1"/>
    </source>
</evidence>
<dbReference type="AlphaFoldDB" id="A0A0A9F3W7"/>
<sequence length="26" mass="2768">MRTAAEAPQVNYMKAPRPPLLVGGLS</sequence>
<name>A0A0A9F3W7_ARUDO</name>
<dbReference type="EMBL" id="GBRH01190874">
    <property type="protein sequence ID" value="JAE07022.1"/>
    <property type="molecule type" value="Transcribed_RNA"/>
</dbReference>
<accession>A0A0A9F3W7</accession>
<organism evidence="1">
    <name type="scientific">Arundo donax</name>
    <name type="common">Giant reed</name>
    <name type="synonym">Donax arundinaceus</name>
    <dbReference type="NCBI Taxonomy" id="35708"/>
    <lineage>
        <taxon>Eukaryota</taxon>
        <taxon>Viridiplantae</taxon>
        <taxon>Streptophyta</taxon>
        <taxon>Embryophyta</taxon>
        <taxon>Tracheophyta</taxon>
        <taxon>Spermatophyta</taxon>
        <taxon>Magnoliopsida</taxon>
        <taxon>Liliopsida</taxon>
        <taxon>Poales</taxon>
        <taxon>Poaceae</taxon>
        <taxon>PACMAD clade</taxon>
        <taxon>Arundinoideae</taxon>
        <taxon>Arundineae</taxon>
        <taxon>Arundo</taxon>
    </lineage>
</organism>
<reference evidence="1" key="1">
    <citation type="submission" date="2014-09" db="EMBL/GenBank/DDBJ databases">
        <authorList>
            <person name="Magalhaes I.L.F."/>
            <person name="Oliveira U."/>
            <person name="Santos F.R."/>
            <person name="Vidigal T.H.D.A."/>
            <person name="Brescovit A.D."/>
            <person name="Santos A.J."/>
        </authorList>
    </citation>
    <scope>NUCLEOTIDE SEQUENCE</scope>
    <source>
        <tissue evidence="1">Shoot tissue taken approximately 20 cm above the soil surface</tissue>
    </source>
</reference>
<proteinExistence type="predicted"/>
<protein>
    <submittedName>
        <fullName evidence="1">Uncharacterized protein</fullName>
    </submittedName>
</protein>
<reference evidence="1" key="2">
    <citation type="journal article" date="2015" name="Data Brief">
        <title>Shoot transcriptome of the giant reed, Arundo donax.</title>
        <authorList>
            <person name="Barrero R.A."/>
            <person name="Guerrero F.D."/>
            <person name="Moolhuijzen P."/>
            <person name="Goolsby J.A."/>
            <person name="Tidwell J."/>
            <person name="Bellgard S.E."/>
            <person name="Bellgard M.I."/>
        </authorList>
    </citation>
    <scope>NUCLEOTIDE SEQUENCE</scope>
    <source>
        <tissue evidence="1">Shoot tissue taken approximately 20 cm above the soil surface</tissue>
    </source>
</reference>